<dbReference type="PATRIC" id="fig|66712.6.peg.954"/>
<feature type="region of interest" description="Disordered" evidence="1">
    <location>
        <begin position="1"/>
        <end position="39"/>
    </location>
</feature>
<dbReference type="KEGG" id="pfre:RM25_0926"/>
<dbReference type="GeneID" id="61222072"/>
<gene>
    <name evidence="2" type="ORF">PFCIRM138_02745</name>
</gene>
<name>A0A068VRR0_PROFF</name>
<reference evidence="2" key="1">
    <citation type="submission" date="2014-08" db="EMBL/GenBank/DDBJ databases">
        <authorList>
            <person name="Falentin Helene"/>
        </authorList>
    </citation>
    <scope>NUCLEOTIDE SEQUENCE</scope>
</reference>
<sequence length="86" mass="9347">MSAPGASPVNPVDAGPATRRPRGHKPPGTVTPRCPLRPDEPCTQCQAYATGPDDCGLVYLVMSDPDLLEIYREKRREAHRADHPEG</sequence>
<proteinExistence type="predicted"/>
<organism evidence="2">
    <name type="scientific">Propionibacterium freudenreichii subsp. freudenreichii</name>
    <dbReference type="NCBI Taxonomy" id="66712"/>
    <lineage>
        <taxon>Bacteria</taxon>
        <taxon>Bacillati</taxon>
        <taxon>Actinomycetota</taxon>
        <taxon>Actinomycetes</taxon>
        <taxon>Propionibacteriales</taxon>
        <taxon>Propionibacteriaceae</taxon>
        <taxon>Propionibacterium</taxon>
    </lineage>
</organism>
<evidence type="ECO:0000256" key="1">
    <source>
        <dbReference type="SAM" id="MobiDB-lite"/>
    </source>
</evidence>
<dbReference type="EMBL" id="LM676387">
    <property type="protein sequence ID" value="CEP25859.1"/>
    <property type="molecule type" value="Genomic_DNA"/>
</dbReference>
<evidence type="ECO:0000313" key="2">
    <source>
        <dbReference type="EMBL" id="CEP25859.1"/>
    </source>
</evidence>
<dbReference type="RefSeq" id="WP_013161155.1">
    <property type="nucleotide sequence ID" value="NZ_CP010341.1"/>
</dbReference>
<accession>A0A068VRR0</accession>
<protein>
    <submittedName>
        <fullName evidence="2">Uncharacterized protein</fullName>
    </submittedName>
</protein>
<dbReference type="AlphaFoldDB" id="A0A068VRR0"/>
<dbReference type="Pfam" id="PF20555">
    <property type="entry name" value="DUF6767"/>
    <property type="match status" value="1"/>
</dbReference>
<dbReference type="InterPro" id="IPR046658">
    <property type="entry name" value="DUF6767"/>
</dbReference>